<dbReference type="InterPro" id="IPR027417">
    <property type="entry name" value="P-loop_NTPase"/>
</dbReference>
<dbReference type="GO" id="GO:0016887">
    <property type="term" value="F:ATP hydrolysis activity"/>
    <property type="evidence" value="ECO:0007669"/>
    <property type="project" value="TreeGrafter"/>
</dbReference>
<dbReference type="SUPFAM" id="SSF52540">
    <property type="entry name" value="P-loop containing nucleoside triphosphate hydrolases"/>
    <property type="match status" value="1"/>
</dbReference>
<dbReference type="PANTHER" id="PTHR43384:SF10">
    <property type="entry name" value="ATPASE INVOLVED IN CHROMOSOME PARTITIONING, PARA_MIND FAMILY"/>
    <property type="match status" value="1"/>
</dbReference>
<dbReference type="AlphaFoldDB" id="A0A7Z1B0Q3"/>
<dbReference type="InterPro" id="IPR050625">
    <property type="entry name" value="ParA/MinD_ATPase"/>
</dbReference>
<comment type="caution">
    <text evidence="3">The sequence shown here is derived from an EMBL/GenBank/DDBJ whole genome shotgun (WGS) entry which is preliminary data.</text>
</comment>
<evidence type="ECO:0000313" key="3">
    <source>
        <dbReference type="EMBL" id="OLF12322.1"/>
    </source>
</evidence>
<name>A0A7Z1B0Q3_9PSEU</name>
<proteinExistence type="predicted"/>
<dbReference type="NCBIfam" id="NF047398">
    <property type="entry name" value="AAA_KGGVGR"/>
    <property type="match status" value="1"/>
</dbReference>
<dbReference type="Gene3D" id="3.40.50.300">
    <property type="entry name" value="P-loop containing nucleotide triphosphate hydrolases"/>
    <property type="match status" value="1"/>
</dbReference>
<feature type="domain" description="CobQ/CobB/MinD/ParA nucleotide binding" evidence="2">
    <location>
        <begin position="32"/>
        <end position="305"/>
    </location>
</feature>
<evidence type="ECO:0000313" key="4">
    <source>
        <dbReference type="Proteomes" id="UP000185696"/>
    </source>
</evidence>
<organism evidence="3 4">
    <name type="scientific">Actinophytocola xinjiangensis</name>
    <dbReference type="NCBI Taxonomy" id="485602"/>
    <lineage>
        <taxon>Bacteria</taxon>
        <taxon>Bacillati</taxon>
        <taxon>Actinomycetota</taxon>
        <taxon>Actinomycetes</taxon>
        <taxon>Pseudonocardiales</taxon>
        <taxon>Pseudonocardiaceae</taxon>
    </lineage>
</organism>
<dbReference type="GO" id="GO:0005829">
    <property type="term" value="C:cytosol"/>
    <property type="evidence" value="ECO:0007669"/>
    <property type="project" value="TreeGrafter"/>
</dbReference>
<evidence type="ECO:0000256" key="1">
    <source>
        <dbReference type="SAM" id="MobiDB-lite"/>
    </source>
</evidence>
<protein>
    <submittedName>
        <fullName evidence="3">ATP/GTP-binding protein</fullName>
    </submittedName>
</protein>
<dbReference type="PANTHER" id="PTHR43384">
    <property type="entry name" value="SEPTUM SITE-DETERMINING PROTEIN MIND HOMOLOG, CHLOROPLASTIC-RELATED"/>
    <property type="match status" value="1"/>
</dbReference>
<reference evidence="3 4" key="1">
    <citation type="submission" date="2016-12" db="EMBL/GenBank/DDBJ databases">
        <title>The draft genome sequence of Actinophytocola xinjiangensis.</title>
        <authorList>
            <person name="Wang W."/>
            <person name="Yuan L."/>
        </authorList>
    </citation>
    <scope>NUCLEOTIDE SEQUENCE [LARGE SCALE GENOMIC DNA]</scope>
    <source>
        <strain evidence="3 4">CGMCC 4.4663</strain>
    </source>
</reference>
<dbReference type="EMBL" id="MSIF01000003">
    <property type="protein sequence ID" value="OLF12322.1"/>
    <property type="molecule type" value="Genomic_DNA"/>
</dbReference>
<evidence type="ECO:0000259" key="2">
    <source>
        <dbReference type="Pfam" id="PF01656"/>
    </source>
</evidence>
<dbReference type="GO" id="GO:0009898">
    <property type="term" value="C:cytoplasmic side of plasma membrane"/>
    <property type="evidence" value="ECO:0007669"/>
    <property type="project" value="TreeGrafter"/>
</dbReference>
<dbReference type="InterPro" id="IPR002586">
    <property type="entry name" value="CobQ/CobB/MinD/ParA_Nub-bd_dom"/>
</dbReference>
<dbReference type="Proteomes" id="UP000185696">
    <property type="component" value="Unassembled WGS sequence"/>
</dbReference>
<dbReference type="GO" id="GO:0005524">
    <property type="term" value="F:ATP binding"/>
    <property type="evidence" value="ECO:0007669"/>
    <property type="project" value="TreeGrafter"/>
</dbReference>
<dbReference type="GO" id="GO:0051782">
    <property type="term" value="P:negative regulation of cell division"/>
    <property type="evidence" value="ECO:0007669"/>
    <property type="project" value="TreeGrafter"/>
</dbReference>
<gene>
    <name evidence="3" type="ORF">BLA60_10145</name>
</gene>
<dbReference type="Pfam" id="PF01656">
    <property type="entry name" value="CbiA"/>
    <property type="match status" value="1"/>
</dbReference>
<feature type="region of interest" description="Disordered" evidence="1">
    <location>
        <begin position="1"/>
        <end position="20"/>
    </location>
</feature>
<accession>A0A7Z1B0Q3</accession>
<sequence>MAAGVAGRRPDRALPHPAAPDAEVRRMTGTVITFYSYKGGVGRSFTLANVAVLLARWGYRVLAIDWDLEAPGLHYYFAGVMPTEPKGGVVDLASAFLAGAARPRAHGVRLDVDGELTLLAAGRQDGGYRTRVQSIDWDDLYQRGFAAFLETCRAEWTRDHDFVLIDSRTGIADTAGICTAHLPDRLVMVFTANDQSVTNAVDVVRSADRARDALPYDRPAHLVLPLLSRLDGRVEYQRAERWKERCVEIVAPLWRNWLSKNVPEELMLRHLSVPYVSYWSFGEELAVLAEQSPSADQISFSLETVASVIAQRFDRTDLLADNRDAYVAAARTHRQRFDLDVLVSCPWSASHVATELIEGLHALDVRADRSLSGDPERLDRPVLAQHLCLVVDGEVTRWQISEAERFLRRSLEADGRQLFCVLTRGTDPARLPSFLRNLRPLELRTMRPDHVAHRLHELISDAPPADTDHTTLRDAATALRRVPAQVPYPLRLDLLVQTVHAMATALDNGDLALIGDLTVDLELLSQTRTNGDHPVPTHPLHTEIQTLLTRLDRRTNGKVT</sequence>
<keyword evidence="4" id="KW-1185">Reference proteome</keyword>